<dbReference type="InterPro" id="IPR013879">
    <property type="entry name" value="DUF1761"/>
</dbReference>
<evidence type="ECO:0008006" key="4">
    <source>
        <dbReference type="Google" id="ProtNLM"/>
    </source>
</evidence>
<name>A0A0M6ZNP9_9HYPH</name>
<reference evidence="3" key="1">
    <citation type="submission" date="2015-07" db="EMBL/GenBank/DDBJ databases">
        <authorList>
            <person name="Rodrigo-Torres Lidia"/>
            <person name="Arahal R.David."/>
        </authorList>
    </citation>
    <scope>NUCLEOTIDE SEQUENCE [LARGE SCALE GENOMIC DNA]</scope>
    <source>
        <strain evidence="3">CECT 5096</strain>
    </source>
</reference>
<feature type="transmembrane region" description="Helical" evidence="1">
    <location>
        <begin position="104"/>
        <end position="125"/>
    </location>
</feature>
<dbReference type="Pfam" id="PF08570">
    <property type="entry name" value="DUF1761"/>
    <property type="match status" value="1"/>
</dbReference>
<organism evidence="2 3">
    <name type="scientific">Roseibium album</name>
    <dbReference type="NCBI Taxonomy" id="311410"/>
    <lineage>
        <taxon>Bacteria</taxon>
        <taxon>Pseudomonadati</taxon>
        <taxon>Pseudomonadota</taxon>
        <taxon>Alphaproteobacteria</taxon>
        <taxon>Hyphomicrobiales</taxon>
        <taxon>Stappiaceae</taxon>
        <taxon>Roseibium</taxon>
    </lineage>
</organism>
<dbReference type="OrthoDB" id="7432713at2"/>
<keyword evidence="1" id="KW-0472">Membrane</keyword>
<dbReference type="Proteomes" id="UP000049983">
    <property type="component" value="Unassembled WGS sequence"/>
</dbReference>
<dbReference type="GeneID" id="97667832"/>
<keyword evidence="3" id="KW-1185">Reference proteome</keyword>
<protein>
    <recommendedName>
        <fullName evidence="4">Twitching motility protein PilT</fullName>
    </recommendedName>
</protein>
<dbReference type="EMBL" id="CXWC01000001">
    <property type="protein sequence ID" value="CTQ64395.1"/>
    <property type="molecule type" value="Genomic_DNA"/>
</dbReference>
<feature type="transmembrane region" description="Helical" evidence="1">
    <location>
        <begin position="76"/>
        <end position="97"/>
    </location>
</feature>
<proteinExistence type="predicted"/>
<keyword evidence="1" id="KW-0812">Transmembrane</keyword>
<evidence type="ECO:0000313" key="2">
    <source>
        <dbReference type="EMBL" id="CTQ64395.1"/>
    </source>
</evidence>
<dbReference type="AlphaFoldDB" id="A0A0M6ZNP9"/>
<sequence>MEFDNVNWIAVVVGTIAAFLFGWLVYSPLLFARVWAEGSGVELKSDSRPPMGAMLLQILGLLLLAIVVGVTATIDALITAILAILAAALLTVSNGAFCRKSTPALAIDAGYIVGAGILMIVAQGIF</sequence>
<accession>A0A0M6ZNP9</accession>
<feature type="transmembrane region" description="Helical" evidence="1">
    <location>
        <begin position="6"/>
        <end position="31"/>
    </location>
</feature>
<evidence type="ECO:0000256" key="1">
    <source>
        <dbReference type="SAM" id="Phobius"/>
    </source>
</evidence>
<dbReference type="RefSeq" id="WP_055116900.1">
    <property type="nucleotide sequence ID" value="NZ_CXWA01000003.1"/>
</dbReference>
<feature type="transmembrane region" description="Helical" evidence="1">
    <location>
        <begin position="52"/>
        <end position="70"/>
    </location>
</feature>
<evidence type="ECO:0000313" key="3">
    <source>
        <dbReference type="Proteomes" id="UP000049983"/>
    </source>
</evidence>
<gene>
    <name evidence="2" type="ORF">LA5096_00368</name>
</gene>
<keyword evidence="1" id="KW-1133">Transmembrane helix</keyword>